<evidence type="ECO:0000313" key="2">
    <source>
        <dbReference type="Proteomes" id="UP001420932"/>
    </source>
</evidence>
<name>A0AAP0PPN3_9MAGN</name>
<evidence type="ECO:0000313" key="1">
    <source>
        <dbReference type="EMBL" id="KAK9150174.1"/>
    </source>
</evidence>
<proteinExistence type="predicted"/>
<dbReference type="AlphaFoldDB" id="A0AAP0PPN3"/>
<organism evidence="1 2">
    <name type="scientific">Stephania yunnanensis</name>
    <dbReference type="NCBI Taxonomy" id="152371"/>
    <lineage>
        <taxon>Eukaryota</taxon>
        <taxon>Viridiplantae</taxon>
        <taxon>Streptophyta</taxon>
        <taxon>Embryophyta</taxon>
        <taxon>Tracheophyta</taxon>
        <taxon>Spermatophyta</taxon>
        <taxon>Magnoliopsida</taxon>
        <taxon>Ranunculales</taxon>
        <taxon>Menispermaceae</taxon>
        <taxon>Menispermoideae</taxon>
        <taxon>Cissampelideae</taxon>
        <taxon>Stephania</taxon>
    </lineage>
</organism>
<gene>
    <name evidence="1" type="ORF">Syun_008483</name>
</gene>
<dbReference type="EMBL" id="JBBNAF010000004">
    <property type="protein sequence ID" value="KAK9150174.1"/>
    <property type="molecule type" value="Genomic_DNA"/>
</dbReference>
<keyword evidence="2" id="KW-1185">Reference proteome</keyword>
<sequence length="54" mass="6467">MMIYEVFTSPIISERRTYHSRCQLYVNIVEVFNPFVSRIKCPCPLPHQYMPLAF</sequence>
<dbReference type="Proteomes" id="UP001420932">
    <property type="component" value="Unassembled WGS sequence"/>
</dbReference>
<comment type="caution">
    <text evidence="1">The sequence shown here is derived from an EMBL/GenBank/DDBJ whole genome shotgun (WGS) entry which is preliminary data.</text>
</comment>
<accession>A0AAP0PPN3</accession>
<protein>
    <submittedName>
        <fullName evidence="1">Uncharacterized protein</fullName>
    </submittedName>
</protein>
<reference evidence="1 2" key="1">
    <citation type="submission" date="2024-01" db="EMBL/GenBank/DDBJ databases">
        <title>Genome assemblies of Stephania.</title>
        <authorList>
            <person name="Yang L."/>
        </authorList>
    </citation>
    <scope>NUCLEOTIDE SEQUENCE [LARGE SCALE GENOMIC DNA]</scope>
    <source>
        <strain evidence="1">YNDBR</strain>
        <tissue evidence="1">Leaf</tissue>
    </source>
</reference>